<comment type="caution">
    <text evidence="15">The sequence shown here is derived from an EMBL/GenBank/DDBJ whole genome shotgun (WGS) entry which is preliminary data.</text>
</comment>
<feature type="domain" description="Kinetochore protein Nuf2 N-terminal" evidence="13">
    <location>
        <begin position="2"/>
        <end position="134"/>
    </location>
</feature>
<feature type="compositionally biased region" description="Basic residues" evidence="12">
    <location>
        <begin position="354"/>
        <end position="364"/>
    </location>
</feature>
<reference evidence="15" key="1">
    <citation type="submission" date="2022-06" db="EMBL/GenBank/DDBJ databases">
        <authorList>
            <consortium name="SYNGENTA / RWTH Aachen University"/>
        </authorList>
    </citation>
    <scope>NUCLEOTIDE SEQUENCE</scope>
</reference>
<dbReference type="AlphaFoldDB" id="A0AAV0BFJ1"/>
<dbReference type="Gene3D" id="1.10.418.60">
    <property type="entry name" value="Ncd80 complex, Nuf2 subunit"/>
    <property type="match status" value="1"/>
</dbReference>
<evidence type="ECO:0000256" key="2">
    <source>
        <dbReference type="ARBA" id="ARBA00004584"/>
    </source>
</evidence>
<dbReference type="InterPro" id="IPR041112">
    <property type="entry name" value="Nuf2_DHR10-like"/>
</dbReference>
<evidence type="ECO:0000313" key="15">
    <source>
        <dbReference type="EMBL" id="CAH7685309.1"/>
    </source>
</evidence>
<gene>
    <name evidence="15" type="ORF">PPACK8108_LOCUS19807</name>
</gene>
<dbReference type="Proteomes" id="UP001153365">
    <property type="component" value="Unassembled WGS sequence"/>
</dbReference>
<protein>
    <submittedName>
        <fullName evidence="15">Nuf2 family-domain-containing protein</fullName>
    </submittedName>
</protein>
<keyword evidence="8" id="KW-0539">Nucleus</keyword>
<keyword evidence="9" id="KW-0131">Cell cycle</keyword>
<dbReference type="InterPro" id="IPR005549">
    <property type="entry name" value="Kinetochore_Nuf2_N"/>
</dbReference>
<evidence type="ECO:0000256" key="11">
    <source>
        <dbReference type="SAM" id="Coils"/>
    </source>
</evidence>
<dbReference type="InterPro" id="IPR038275">
    <property type="entry name" value="Nuf2_N_sf"/>
</dbReference>
<organism evidence="15 16">
    <name type="scientific">Phakopsora pachyrhizi</name>
    <name type="common">Asian soybean rust disease fungus</name>
    <dbReference type="NCBI Taxonomy" id="170000"/>
    <lineage>
        <taxon>Eukaryota</taxon>
        <taxon>Fungi</taxon>
        <taxon>Dikarya</taxon>
        <taxon>Basidiomycota</taxon>
        <taxon>Pucciniomycotina</taxon>
        <taxon>Pucciniomycetes</taxon>
        <taxon>Pucciniales</taxon>
        <taxon>Phakopsoraceae</taxon>
        <taxon>Phakopsora</taxon>
    </lineage>
</organism>
<keyword evidence="7 11" id="KW-0175">Coiled coil</keyword>
<dbReference type="GO" id="GO:0051301">
    <property type="term" value="P:cell division"/>
    <property type="evidence" value="ECO:0007669"/>
    <property type="project" value="UniProtKB-KW"/>
</dbReference>
<evidence type="ECO:0000259" key="13">
    <source>
        <dbReference type="Pfam" id="PF03800"/>
    </source>
</evidence>
<dbReference type="PANTHER" id="PTHR48441:SF1">
    <property type="entry name" value="NT-3"/>
    <property type="match status" value="1"/>
</dbReference>
<name>A0AAV0BFJ1_PHAPC</name>
<evidence type="ECO:0000256" key="1">
    <source>
        <dbReference type="ARBA" id="ARBA00004123"/>
    </source>
</evidence>
<dbReference type="EMBL" id="CALTRL010005720">
    <property type="protein sequence ID" value="CAH7685309.1"/>
    <property type="molecule type" value="Genomic_DNA"/>
</dbReference>
<comment type="similarity">
    <text evidence="3">Belongs to the NUF2 family.</text>
</comment>
<evidence type="ECO:0000259" key="14">
    <source>
        <dbReference type="Pfam" id="PF18595"/>
    </source>
</evidence>
<dbReference type="GO" id="GO:0005634">
    <property type="term" value="C:nucleus"/>
    <property type="evidence" value="ECO:0007669"/>
    <property type="project" value="UniProtKB-SubCell"/>
</dbReference>
<dbReference type="Pfam" id="PF03800">
    <property type="entry name" value="Nuf2"/>
    <property type="match status" value="1"/>
</dbReference>
<evidence type="ECO:0000256" key="8">
    <source>
        <dbReference type="ARBA" id="ARBA00023242"/>
    </source>
</evidence>
<feature type="coiled-coil region" evidence="11">
    <location>
        <begin position="318"/>
        <end position="345"/>
    </location>
</feature>
<dbReference type="PANTHER" id="PTHR48441">
    <property type="match status" value="1"/>
</dbReference>
<feature type="domain" description="Nuf2 DHR10-like" evidence="14">
    <location>
        <begin position="254"/>
        <end position="368"/>
    </location>
</feature>
<dbReference type="GO" id="GO:0031262">
    <property type="term" value="C:Ndc80 complex"/>
    <property type="evidence" value="ECO:0007669"/>
    <property type="project" value="InterPro"/>
</dbReference>
<evidence type="ECO:0000313" key="16">
    <source>
        <dbReference type="Proteomes" id="UP001153365"/>
    </source>
</evidence>
<keyword evidence="4" id="KW-0158">Chromosome</keyword>
<feature type="coiled-coil region" evidence="11">
    <location>
        <begin position="210"/>
        <end position="286"/>
    </location>
</feature>
<evidence type="ECO:0000256" key="3">
    <source>
        <dbReference type="ARBA" id="ARBA00005498"/>
    </source>
</evidence>
<comment type="subcellular location">
    <subcellularLocation>
        <location evidence="2">Chromosome</location>
        <location evidence="2">Centromere</location>
    </subcellularLocation>
    <subcellularLocation>
        <location evidence="1">Nucleus</location>
    </subcellularLocation>
</comment>
<sequence>MSFPIYAPGEIIDAIRNFGYQGDLTAEDIAKPTPQKMSNLYEWLLNYLTGITREDIRNAARQTLMSLHNPHVYEYRVIAGTFKDALDQVMRCAAIYDFSDRDMTSPTPERVRRLLSGVVNFFLFESEQAQQILHPLEEGLEQLQTQRVQLLEREAEFVERISAVRQQQEDEERAAAELIPQVEAFKAAILECKDIEGPLDQRRAELHESRKTIAEQNRAAVAELQRIEAEISRLLTRVARSPEKVRSAIDSLQKTLASEMASITSLEQNSRLLEQKIRALDKYEKDLHVCIKLADEWESEMGRGDEVRKNLGTFSDELETRSAELQEVEKKTTQAQRRTELLQDQLERAHSGIVRKRKAGKERHSKATERHESAIQAQGEYEKEWNQLTNHKALLGSQVEGLCEDYIRAMKQGQVVYSTLRSELLNYTMKHQAAINAVEAKLPLPVDET</sequence>
<dbReference type="Gene3D" id="1.10.287.1490">
    <property type="match status" value="1"/>
</dbReference>
<evidence type="ECO:0000256" key="9">
    <source>
        <dbReference type="ARBA" id="ARBA00023306"/>
    </source>
</evidence>
<evidence type="ECO:0000256" key="12">
    <source>
        <dbReference type="SAM" id="MobiDB-lite"/>
    </source>
</evidence>
<keyword evidence="16" id="KW-1185">Reference proteome</keyword>
<evidence type="ECO:0000256" key="10">
    <source>
        <dbReference type="ARBA" id="ARBA00023328"/>
    </source>
</evidence>
<keyword evidence="6" id="KW-0498">Mitosis</keyword>
<evidence type="ECO:0000256" key="5">
    <source>
        <dbReference type="ARBA" id="ARBA00022618"/>
    </source>
</evidence>
<proteinExistence type="inferred from homology"/>
<evidence type="ECO:0000256" key="7">
    <source>
        <dbReference type="ARBA" id="ARBA00023054"/>
    </source>
</evidence>
<dbReference type="Pfam" id="PF18595">
    <property type="entry name" value="Nuf2_DHR10-like"/>
    <property type="match status" value="1"/>
</dbReference>
<keyword evidence="5" id="KW-0132">Cell division</keyword>
<feature type="region of interest" description="Disordered" evidence="12">
    <location>
        <begin position="354"/>
        <end position="375"/>
    </location>
</feature>
<keyword evidence="10" id="KW-0137">Centromere</keyword>
<accession>A0AAV0BFJ1</accession>
<evidence type="ECO:0000256" key="4">
    <source>
        <dbReference type="ARBA" id="ARBA00022454"/>
    </source>
</evidence>
<evidence type="ECO:0000256" key="6">
    <source>
        <dbReference type="ARBA" id="ARBA00022776"/>
    </source>
</evidence>